<sequence length="113" mass="11572">MKFATSISLLLSLFAAVPMLVAAADDYNVVAYAGPGCDGEIVAAVEGNIPDAGCVPSAGGDSLQVYTLVDSCVLTLYSNEECYAVGTTQIWTGPLSDTCIEGTGGFNSFSIDC</sequence>
<protein>
    <submittedName>
        <fullName evidence="1">Uncharacterized protein</fullName>
    </submittedName>
</protein>
<comment type="caution">
    <text evidence="1">The sequence shown here is derived from an EMBL/GenBank/DDBJ whole genome shotgun (WGS) entry which is preliminary data.</text>
</comment>
<accession>A0ACC1RN82</accession>
<evidence type="ECO:0000313" key="1">
    <source>
        <dbReference type="EMBL" id="KAJ3521030.1"/>
    </source>
</evidence>
<reference evidence="1" key="1">
    <citation type="submission" date="2022-07" db="EMBL/GenBank/DDBJ databases">
        <title>Genome Sequence of Phlebia brevispora.</title>
        <authorList>
            <person name="Buettner E."/>
        </authorList>
    </citation>
    <scope>NUCLEOTIDE SEQUENCE</scope>
    <source>
        <strain evidence="1">MPL23</strain>
    </source>
</reference>
<evidence type="ECO:0000313" key="2">
    <source>
        <dbReference type="Proteomes" id="UP001148662"/>
    </source>
</evidence>
<proteinExistence type="predicted"/>
<name>A0ACC1RN82_9APHY</name>
<gene>
    <name evidence="1" type="ORF">NM688_g9075</name>
</gene>
<keyword evidence="2" id="KW-1185">Reference proteome</keyword>
<dbReference type="Proteomes" id="UP001148662">
    <property type="component" value="Unassembled WGS sequence"/>
</dbReference>
<organism evidence="1 2">
    <name type="scientific">Phlebia brevispora</name>
    <dbReference type="NCBI Taxonomy" id="194682"/>
    <lineage>
        <taxon>Eukaryota</taxon>
        <taxon>Fungi</taxon>
        <taxon>Dikarya</taxon>
        <taxon>Basidiomycota</taxon>
        <taxon>Agaricomycotina</taxon>
        <taxon>Agaricomycetes</taxon>
        <taxon>Polyporales</taxon>
        <taxon>Meruliaceae</taxon>
        <taxon>Phlebia</taxon>
    </lineage>
</organism>
<dbReference type="EMBL" id="JANHOG010002677">
    <property type="protein sequence ID" value="KAJ3521030.1"/>
    <property type="molecule type" value="Genomic_DNA"/>
</dbReference>